<proteinExistence type="predicted"/>
<dbReference type="Proteomes" id="UP000247409">
    <property type="component" value="Unassembled WGS sequence"/>
</dbReference>
<keyword evidence="2" id="KW-1185">Reference proteome</keyword>
<reference evidence="1 2" key="1">
    <citation type="journal article" date="2018" name="Mol. Biol. Evol.">
        <title>Analysis of the draft genome of the red seaweed Gracilariopsis chorda provides insights into genome size evolution in Rhodophyta.</title>
        <authorList>
            <person name="Lee J."/>
            <person name="Yang E.C."/>
            <person name="Graf L."/>
            <person name="Yang J.H."/>
            <person name="Qiu H."/>
            <person name="Zel Zion U."/>
            <person name="Chan C.X."/>
            <person name="Stephens T.G."/>
            <person name="Weber A.P.M."/>
            <person name="Boo G.H."/>
            <person name="Boo S.M."/>
            <person name="Kim K.M."/>
            <person name="Shin Y."/>
            <person name="Jung M."/>
            <person name="Lee S.J."/>
            <person name="Yim H.S."/>
            <person name="Lee J.H."/>
            <person name="Bhattacharya D."/>
            <person name="Yoon H.S."/>
        </authorList>
    </citation>
    <scope>NUCLEOTIDE SEQUENCE [LARGE SCALE GENOMIC DNA]</scope>
    <source>
        <strain evidence="1 2">SKKU-2015</strain>
        <tissue evidence="1">Whole body</tissue>
    </source>
</reference>
<sequence length="92" mass="10489">MSQLKEELAARKLPSTRSAVLILLMDDMPKQGRTWMNERICLQGIDKHPVEMEDLYRYVAVLLSSHLTGLSFEKIIGLFGELNFTVPAIDRV</sequence>
<protein>
    <submittedName>
        <fullName evidence="1">Uncharacterized protein</fullName>
    </submittedName>
</protein>
<comment type="caution">
    <text evidence="1">The sequence shown here is derived from an EMBL/GenBank/DDBJ whole genome shotgun (WGS) entry which is preliminary data.</text>
</comment>
<organism evidence="1 2">
    <name type="scientific">Gracilariopsis chorda</name>
    <dbReference type="NCBI Taxonomy" id="448386"/>
    <lineage>
        <taxon>Eukaryota</taxon>
        <taxon>Rhodophyta</taxon>
        <taxon>Florideophyceae</taxon>
        <taxon>Rhodymeniophycidae</taxon>
        <taxon>Gracilariales</taxon>
        <taxon>Gracilariaceae</taxon>
        <taxon>Gracilariopsis</taxon>
    </lineage>
</organism>
<dbReference type="AlphaFoldDB" id="A0A2V3II89"/>
<accession>A0A2V3II89</accession>
<name>A0A2V3II89_9FLOR</name>
<dbReference type="EMBL" id="NBIV01000256">
    <property type="protein sequence ID" value="PXF40860.1"/>
    <property type="molecule type" value="Genomic_DNA"/>
</dbReference>
<evidence type="ECO:0000313" key="1">
    <source>
        <dbReference type="EMBL" id="PXF40860.1"/>
    </source>
</evidence>
<evidence type="ECO:0000313" key="2">
    <source>
        <dbReference type="Proteomes" id="UP000247409"/>
    </source>
</evidence>
<gene>
    <name evidence="1" type="ORF">BWQ96_09421</name>
</gene>